<feature type="domain" description="DUF305" evidence="3">
    <location>
        <begin position="55"/>
        <end position="202"/>
    </location>
</feature>
<evidence type="ECO:0000256" key="2">
    <source>
        <dbReference type="SAM" id="SignalP"/>
    </source>
</evidence>
<dbReference type="OrthoDB" id="26872at2"/>
<dbReference type="PANTHER" id="PTHR36933:SF1">
    <property type="entry name" value="SLL0788 PROTEIN"/>
    <property type="match status" value="1"/>
</dbReference>
<dbReference type="PROSITE" id="PS51257">
    <property type="entry name" value="PROKAR_LIPOPROTEIN"/>
    <property type="match status" value="1"/>
</dbReference>
<accession>A0A5B2XEJ5</accession>
<dbReference type="Pfam" id="PF03713">
    <property type="entry name" value="DUF305"/>
    <property type="match status" value="1"/>
</dbReference>
<dbReference type="PANTHER" id="PTHR36933">
    <property type="entry name" value="SLL0788 PROTEIN"/>
    <property type="match status" value="1"/>
</dbReference>
<evidence type="ECO:0000259" key="3">
    <source>
        <dbReference type="Pfam" id="PF03713"/>
    </source>
</evidence>
<keyword evidence="5" id="KW-1185">Reference proteome</keyword>
<feature type="region of interest" description="Disordered" evidence="1">
    <location>
        <begin position="31"/>
        <end position="51"/>
    </location>
</feature>
<proteinExistence type="predicted"/>
<dbReference type="AlphaFoldDB" id="A0A5B2XEJ5"/>
<dbReference type="RefSeq" id="WP_149850369.1">
    <property type="nucleotide sequence ID" value="NZ_VUOB01000027.1"/>
</dbReference>
<name>A0A5B2XEJ5_9PSEU</name>
<keyword evidence="2" id="KW-0732">Signal</keyword>
<dbReference type="Proteomes" id="UP000323454">
    <property type="component" value="Unassembled WGS sequence"/>
</dbReference>
<evidence type="ECO:0000313" key="5">
    <source>
        <dbReference type="Proteomes" id="UP000323454"/>
    </source>
</evidence>
<dbReference type="InterPro" id="IPR005183">
    <property type="entry name" value="DUF305_CopM-like"/>
</dbReference>
<comment type="caution">
    <text evidence="4">The sequence shown here is derived from an EMBL/GenBank/DDBJ whole genome shotgun (WGS) entry which is preliminary data.</text>
</comment>
<evidence type="ECO:0000256" key="1">
    <source>
        <dbReference type="SAM" id="MobiDB-lite"/>
    </source>
</evidence>
<organism evidence="4 5">
    <name type="scientific">Solihabitans fulvus</name>
    <dbReference type="NCBI Taxonomy" id="1892852"/>
    <lineage>
        <taxon>Bacteria</taxon>
        <taxon>Bacillati</taxon>
        <taxon>Actinomycetota</taxon>
        <taxon>Actinomycetes</taxon>
        <taxon>Pseudonocardiales</taxon>
        <taxon>Pseudonocardiaceae</taxon>
        <taxon>Solihabitans</taxon>
    </lineage>
</organism>
<dbReference type="InterPro" id="IPR012347">
    <property type="entry name" value="Ferritin-like"/>
</dbReference>
<gene>
    <name evidence="4" type="ORF">F0L68_15965</name>
</gene>
<dbReference type="EMBL" id="VUOB01000027">
    <property type="protein sequence ID" value="KAA2261574.1"/>
    <property type="molecule type" value="Genomic_DNA"/>
</dbReference>
<reference evidence="4 5" key="2">
    <citation type="submission" date="2019-09" db="EMBL/GenBank/DDBJ databases">
        <authorList>
            <person name="Jin C."/>
        </authorList>
    </citation>
    <scope>NUCLEOTIDE SEQUENCE [LARGE SCALE GENOMIC DNA]</scope>
    <source>
        <strain evidence="4 5">AN110305</strain>
    </source>
</reference>
<dbReference type="Gene3D" id="1.20.1260.10">
    <property type="match status" value="1"/>
</dbReference>
<feature type="compositionally biased region" description="Polar residues" evidence="1">
    <location>
        <begin position="38"/>
        <end position="51"/>
    </location>
</feature>
<evidence type="ECO:0000313" key="4">
    <source>
        <dbReference type="EMBL" id="KAA2261574.1"/>
    </source>
</evidence>
<sequence>MTRTTLVGTALAVLAAGAVLAGCGSNNDGGHDMGAMGGSSSAAPTSQQGDHNQADVTFAQQMIPHHAQALDMAKLVDSRTTNPKVVDLAGRIQKAQDPEIQRMTGWLTAWGATASMTGMSMPGMDHSTGAGMMSADEMRQLTAAKGADFDRQWLSLMVKHHQGAVAMANTELSGGANADAKKLAQQIIDGQQAEIKEMQTLLSQG</sequence>
<reference evidence="4 5" key="1">
    <citation type="submission" date="2019-09" db="EMBL/GenBank/DDBJ databases">
        <title>Goodfellowia gen. nov., a new genus of the Pseudonocardineae related to Actinoalloteichus, containing Goodfellowia coeruleoviolacea gen. nov., comb. nov. gen. nov., comb. nov.</title>
        <authorList>
            <person name="Labeda D."/>
        </authorList>
    </citation>
    <scope>NUCLEOTIDE SEQUENCE [LARGE SCALE GENOMIC DNA]</scope>
    <source>
        <strain evidence="4 5">AN110305</strain>
    </source>
</reference>
<feature type="chain" id="PRO_5022937357" evidence="2">
    <location>
        <begin position="22"/>
        <end position="205"/>
    </location>
</feature>
<protein>
    <submittedName>
        <fullName evidence="4">DUF305 domain-containing protein</fullName>
    </submittedName>
</protein>
<feature type="signal peptide" evidence="2">
    <location>
        <begin position="1"/>
        <end position="21"/>
    </location>
</feature>